<evidence type="ECO:0000313" key="2">
    <source>
        <dbReference type="Proteomes" id="UP000654257"/>
    </source>
</evidence>
<dbReference type="EMBL" id="BMCU01000001">
    <property type="protein sequence ID" value="GGF98103.1"/>
    <property type="molecule type" value="Genomic_DNA"/>
</dbReference>
<sequence>MTGPGHVDALVIDGGTGTVTVLVTTVGVATVSIGTVSVGTVSVGTVAAETVADEVGAEACGDPPVVPPHAVSAITDATATINEVRTLMTPPPLDHLVSGVSRPFQNRYLTYRICPDRAHDRVDSIVESKSPEMVLDMNQLRS</sequence>
<dbReference type="AlphaFoldDB" id="A0A917CTX6"/>
<accession>A0A917CTX6</accession>
<reference evidence="1" key="1">
    <citation type="journal article" date="2014" name="Int. J. Syst. Evol. Microbiol.">
        <title>Complete genome sequence of Corynebacterium casei LMG S-19264T (=DSM 44701T), isolated from a smear-ripened cheese.</title>
        <authorList>
            <consortium name="US DOE Joint Genome Institute (JGI-PGF)"/>
            <person name="Walter F."/>
            <person name="Albersmeier A."/>
            <person name="Kalinowski J."/>
            <person name="Ruckert C."/>
        </authorList>
    </citation>
    <scope>NUCLEOTIDE SEQUENCE</scope>
    <source>
        <strain evidence="1">CCM 7905</strain>
    </source>
</reference>
<dbReference type="Proteomes" id="UP000654257">
    <property type="component" value="Unassembled WGS sequence"/>
</dbReference>
<proteinExistence type="predicted"/>
<organism evidence="1 2">
    <name type="scientific">Rhodococcoides trifolii</name>
    <dbReference type="NCBI Taxonomy" id="908250"/>
    <lineage>
        <taxon>Bacteria</taxon>
        <taxon>Bacillati</taxon>
        <taxon>Actinomycetota</taxon>
        <taxon>Actinomycetes</taxon>
        <taxon>Mycobacteriales</taxon>
        <taxon>Nocardiaceae</taxon>
        <taxon>Rhodococcoides</taxon>
    </lineage>
</organism>
<evidence type="ECO:0000313" key="1">
    <source>
        <dbReference type="EMBL" id="GGF98103.1"/>
    </source>
</evidence>
<gene>
    <name evidence="1" type="ORF">GCM10007304_10090</name>
</gene>
<reference evidence="1" key="2">
    <citation type="submission" date="2020-09" db="EMBL/GenBank/DDBJ databases">
        <authorList>
            <person name="Sun Q."/>
            <person name="Sedlacek I."/>
        </authorList>
    </citation>
    <scope>NUCLEOTIDE SEQUENCE</scope>
    <source>
        <strain evidence="1">CCM 7905</strain>
    </source>
</reference>
<comment type="caution">
    <text evidence="1">The sequence shown here is derived from an EMBL/GenBank/DDBJ whole genome shotgun (WGS) entry which is preliminary data.</text>
</comment>
<protein>
    <submittedName>
        <fullName evidence="1">Uncharacterized protein</fullName>
    </submittedName>
</protein>
<name>A0A917CTX6_9NOCA</name>
<keyword evidence="2" id="KW-1185">Reference proteome</keyword>